<sequence>MTTILYVHGTGVRAERYAADLERLTKGLADELPGVAVEPCPWGDVLGVRRPASDGMPPETAAGASDEADRRRAVWARLYDDPLYETRLAVLDAGVDASAVPPRVVKRLESGLRGLPEHGTVRERVGDEGAAALRRAVEELLADEEFDAALPALAVTKVNDLVGRAVTAQYIAVREGAAGPLVTPAERDDLAQEVADALGGTALGAGRKALRTGWRTAQRIAHPAVRRYRHQILERSTPAAGDILLYQARGKPVRTYLAERVAEAAADGGPVVLLGHSLGGIASFETLVAAALPQVRLLVSVGSQIPYLYGMDALASHRYGAPLPGHFTADWLNVHDPVDLLGFPAEPQFPGRVRDVAVDTREPFPRAHGAYWATREVYQAIAAAIERSAR</sequence>
<accession>A0ABT6HKQ5</accession>
<reference evidence="1 2" key="1">
    <citation type="submission" date="2023-04" db="EMBL/GenBank/DDBJ databases">
        <title>Streptomyces chengmaiensis sp. nov. isolated from the stem of mangrove plant in Hainan.</title>
        <authorList>
            <person name="Huang X."/>
            <person name="Zhou S."/>
            <person name="Chu X."/>
            <person name="Xie Y."/>
            <person name="Lin Y."/>
        </authorList>
    </citation>
    <scope>NUCLEOTIDE SEQUENCE [LARGE SCALE GENOMIC DNA]</scope>
    <source>
        <strain evidence="1 2">HNM0663</strain>
    </source>
</reference>
<dbReference type="EMBL" id="JARWBG010000009">
    <property type="protein sequence ID" value="MDH2389288.1"/>
    <property type="molecule type" value="Genomic_DNA"/>
</dbReference>
<keyword evidence="2" id="KW-1185">Reference proteome</keyword>
<comment type="caution">
    <text evidence="1">The sequence shown here is derived from an EMBL/GenBank/DDBJ whole genome shotgun (WGS) entry which is preliminary data.</text>
</comment>
<evidence type="ECO:0000313" key="2">
    <source>
        <dbReference type="Proteomes" id="UP001223144"/>
    </source>
</evidence>
<dbReference type="Proteomes" id="UP001223144">
    <property type="component" value="Unassembled WGS sequence"/>
</dbReference>
<gene>
    <name evidence="1" type="ORF">QCN29_10890</name>
</gene>
<evidence type="ECO:0008006" key="3">
    <source>
        <dbReference type="Google" id="ProtNLM"/>
    </source>
</evidence>
<dbReference type="Gene3D" id="3.40.50.1820">
    <property type="entry name" value="alpha/beta hydrolase"/>
    <property type="match status" value="1"/>
</dbReference>
<evidence type="ECO:0000313" key="1">
    <source>
        <dbReference type="EMBL" id="MDH2389288.1"/>
    </source>
</evidence>
<organism evidence="1 2">
    <name type="scientific">Streptomyces chengmaiensis</name>
    <dbReference type="NCBI Taxonomy" id="3040919"/>
    <lineage>
        <taxon>Bacteria</taxon>
        <taxon>Bacillati</taxon>
        <taxon>Actinomycetota</taxon>
        <taxon>Actinomycetes</taxon>
        <taxon>Kitasatosporales</taxon>
        <taxon>Streptomycetaceae</taxon>
        <taxon>Streptomyces</taxon>
    </lineage>
</organism>
<name>A0ABT6HKQ5_9ACTN</name>
<dbReference type="RefSeq" id="WP_279927622.1">
    <property type="nucleotide sequence ID" value="NZ_JARWBG010000009.1"/>
</dbReference>
<dbReference type="SUPFAM" id="SSF53474">
    <property type="entry name" value="alpha/beta-Hydrolases"/>
    <property type="match status" value="1"/>
</dbReference>
<proteinExistence type="predicted"/>
<dbReference type="InterPro" id="IPR029058">
    <property type="entry name" value="AB_hydrolase_fold"/>
</dbReference>
<protein>
    <recommendedName>
        <fullName evidence="3">AB hydrolase-1 domain-containing protein</fullName>
    </recommendedName>
</protein>